<evidence type="ECO:0000313" key="3">
    <source>
        <dbReference type="Proteomes" id="UP000680116"/>
    </source>
</evidence>
<keyword evidence="3" id="KW-1185">Reference proteome</keyword>
<dbReference type="RefSeq" id="WP_215218361.1">
    <property type="nucleotide sequence ID" value="NZ_OU015430.1"/>
</dbReference>
<dbReference type="EMBL" id="OU015430">
    <property type="protein sequence ID" value="CAG4974939.1"/>
    <property type="molecule type" value="Genomic_DNA"/>
</dbReference>
<accession>A0ABM8UGK3</accession>
<protein>
    <submittedName>
        <fullName evidence="2">Uncharacterized protein</fullName>
    </submittedName>
</protein>
<feature type="compositionally biased region" description="Basic and acidic residues" evidence="1">
    <location>
        <begin position="26"/>
        <end position="55"/>
    </location>
</feature>
<organism evidence="2 3">
    <name type="scientific">Novilysobacter luteus</name>
    <dbReference type="NCBI Taxonomy" id="2822368"/>
    <lineage>
        <taxon>Bacteria</taxon>
        <taxon>Pseudomonadati</taxon>
        <taxon>Pseudomonadota</taxon>
        <taxon>Gammaproteobacteria</taxon>
        <taxon>Lysobacterales</taxon>
        <taxon>Lysobacteraceae</taxon>
        <taxon>Novilysobacter</taxon>
    </lineage>
</organism>
<feature type="region of interest" description="Disordered" evidence="1">
    <location>
        <begin position="1"/>
        <end position="62"/>
    </location>
</feature>
<evidence type="ECO:0000313" key="2">
    <source>
        <dbReference type="EMBL" id="CAG4974939.1"/>
    </source>
</evidence>
<reference evidence="2 3" key="1">
    <citation type="submission" date="2021-04" db="EMBL/GenBank/DDBJ databases">
        <authorList>
            <person name="Rodrigo-Torres L."/>
            <person name="Arahal R. D."/>
            <person name="Lucena T."/>
        </authorList>
    </citation>
    <scope>NUCLEOTIDE SEQUENCE [LARGE SCALE GENOMIC DNA]</scope>
    <source>
        <strain evidence="2 3">CECT 30171</strain>
    </source>
</reference>
<sequence>MAGPDKTTPPAASPEPEGNAGYADPNPRDREDARQPHPRKRENPDRGGLDREPETHPGAADD</sequence>
<proteinExistence type="predicted"/>
<name>A0ABM8UGK3_9GAMM</name>
<dbReference type="Proteomes" id="UP000680116">
    <property type="component" value="Chromosome"/>
</dbReference>
<gene>
    <name evidence="2" type="ORF">LYB30171_01787</name>
</gene>
<evidence type="ECO:0000256" key="1">
    <source>
        <dbReference type="SAM" id="MobiDB-lite"/>
    </source>
</evidence>